<dbReference type="AlphaFoldDB" id="A0A0B7ATR2"/>
<evidence type="ECO:0000313" key="1">
    <source>
        <dbReference type="EMBL" id="CEK83957.1"/>
    </source>
</evidence>
<gene>
    <name evidence="1" type="primary">ORF139954</name>
</gene>
<proteinExistence type="predicted"/>
<reference evidence="1" key="1">
    <citation type="submission" date="2014-12" db="EMBL/GenBank/DDBJ databases">
        <title>Insight into the proteome of Arion vulgaris.</title>
        <authorList>
            <person name="Aradska J."/>
            <person name="Bulat T."/>
            <person name="Smidak R."/>
            <person name="Sarate P."/>
            <person name="Gangsoo J."/>
            <person name="Sialana F."/>
            <person name="Bilban M."/>
            <person name="Lubec G."/>
        </authorList>
    </citation>
    <scope>NUCLEOTIDE SEQUENCE</scope>
    <source>
        <tissue evidence="1">Skin</tissue>
    </source>
</reference>
<feature type="non-terminal residue" evidence="1">
    <location>
        <position position="1"/>
    </location>
</feature>
<name>A0A0B7ATR2_9EUPU</name>
<sequence>CHMIIHAHSIALGVPSESLSHDAVRGFLICLIYRHLLTFISLVPPPLSCSFPQFPVCDPVIPSQMEYPTQASIDECLQH</sequence>
<accession>A0A0B7ATR2</accession>
<organism evidence="1">
    <name type="scientific">Arion vulgaris</name>
    <dbReference type="NCBI Taxonomy" id="1028688"/>
    <lineage>
        <taxon>Eukaryota</taxon>
        <taxon>Metazoa</taxon>
        <taxon>Spiralia</taxon>
        <taxon>Lophotrochozoa</taxon>
        <taxon>Mollusca</taxon>
        <taxon>Gastropoda</taxon>
        <taxon>Heterobranchia</taxon>
        <taxon>Euthyneura</taxon>
        <taxon>Panpulmonata</taxon>
        <taxon>Eupulmonata</taxon>
        <taxon>Stylommatophora</taxon>
        <taxon>Helicina</taxon>
        <taxon>Arionoidea</taxon>
        <taxon>Arionidae</taxon>
        <taxon>Arion</taxon>
    </lineage>
</organism>
<protein>
    <submittedName>
        <fullName evidence="1">Uncharacterized protein</fullName>
    </submittedName>
</protein>
<dbReference type="EMBL" id="HACG01037092">
    <property type="protein sequence ID" value="CEK83957.1"/>
    <property type="molecule type" value="Transcribed_RNA"/>
</dbReference>
<feature type="non-terminal residue" evidence="1">
    <location>
        <position position="79"/>
    </location>
</feature>